<dbReference type="InterPro" id="IPR013815">
    <property type="entry name" value="ATP_grasp_subdomain_1"/>
</dbReference>
<comment type="cofactor">
    <cofactor evidence="1">
        <name>Mn(2+)</name>
        <dbReference type="ChEBI" id="CHEBI:29035"/>
    </cofactor>
</comment>
<dbReference type="GO" id="GO:0008716">
    <property type="term" value="F:D-alanine-D-alanine ligase activity"/>
    <property type="evidence" value="ECO:0007669"/>
    <property type="project" value="UniProtKB-UniRule"/>
</dbReference>
<keyword evidence="12 16" id="KW-0464">Manganese</keyword>
<keyword evidence="20" id="KW-1185">Reference proteome</keyword>
<keyword evidence="8 17" id="KW-0067">ATP-binding</keyword>
<dbReference type="Pfam" id="PF01820">
    <property type="entry name" value="Dala_Dala_lig_N"/>
    <property type="match status" value="1"/>
</dbReference>
<feature type="binding site" evidence="16">
    <location>
        <position position="273"/>
    </location>
    <ligand>
        <name>Mg(2+)</name>
        <dbReference type="ChEBI" id="CHEBI:18420"/>
        <label>1</label>
    </ligand>
</feature>
<keyword evidence="10 14" id="KW-0133">Cell shape</keyword>
<comment type="function">
    <text evidence="14">Cell wall formation.</text>
</comment>
<dbReference type="SUPFAM" id="SSF56059">
    <property type="entry name" value="Glutathione synthetase ATP-binding domain-like"/>
    <property type="match status" value="1"/>
</dbReference>
<feature type="binding site" evidence="16">
    <location>
        <position position="275"/>
    </location>
    <ligand>
        <name>Mg(2+)</name>
        <dbReference type="ChEBI" id="CHEBI:18420"/>
        <label>2</label>
    </ligand>
</feature>
<reference evidence="19 20" key="1">
    <citation type="submission" date="2019-08" db="EMBL/GenBank/DDBJ databases">
        <title>In-depth cultivation of the pig gut microbiome towards novel bacterial diversity and tailored functional studies.</title>
        <authorList>
            <person name="Wylensek D."/>
            <person name="Hitch T.C.A."/>
            <person name="Clavel T."/>
        </authorList>
    </citation>
    <scope>NUCLEOTIDE SEQUENCE [LARGE SCALE GENOMIC DNA]</scope>
    <source>
        <strain evidence="20">WCA-380-WT-3B3</strain>
    </source>
</reference>
<comment type="subcellular location">
    <subcellularLocation>
        <location evidence="2 14">Cytoplasm</location>
    </subcellularLocation>
</comment>
<feature type="binding site" evidence="16">
    <location>
        <position position="260"/>
    </location>
    <ligand>
        <name>Mg(2+)</name>
        <dbReference type="ChEBI" id="CHEBI:18420"/>
        <label>1</label>
    </ligand>
</feature>
<evidence type="ECO:0000259" key="18">
    <source>
        <dbReference type="PROSITE" id="PS50975"/>
    </source>
</evidence>
<dbReference type="FunFam" id="3.30.470.20:FF:000008">
    <property type="entry name" value="D-alanine--D-alanine ligase"/>
    <property type="match status" value="1"/>
</dbReference>
<dbReference type="Gene3D" id="3.30.1490.20">
    <property type="entry name" value="ATP-grasp fold, A domain"/>
    <property type="match status" value="1"/>
</dbReference>
<comment type="catalytic activity">
    <reaction evidence="14">
        <text>2 D-alanine + ATP = D-alanyl-D-alanine + ADP + phosphate + H(+)</text>
        <dbReference type="Rhea" id="RHEA:11224"/>
        <dbReference type="ChEBI" id="CHEBI:15378"/>
        <dbReference type="ChEBI" id="CHEBI:30616"/>
        <dbReference type="ChEBI" id="CHEBI:43474"/>
        <dbReference type="ChEBI" id="CHEBI:57416"/>
        <dbReference type="ChEBI" id="CHEBI:57822"/>
        <dbReference type="ChEBI" id="CHEBI:456216"/>
        <dbReference type="EC" id="6.3.2.4"/>
    </reaction>
</comment>
<dbReference type="PANTHER" id="PTHR23132">
    <property type="entry name" value="D-ALANINE--D-ALANINE LIGASE"/>
    <property type="match status" value="1"/>
</dbReference>
<dbReference type="SUPFAM" id="SSF52440">
    <property type="entry name" value="PreATP-grasp domain"/>
    <property type="match status" value="1"/>
</dbReference>
<protein>
    <recommendedName>
        <fullName evidence="14">D-alanine--D-alanine ligase</fullName>
        <ecNumber evidence="14">6.3.2.4</ecNumber>
    </recommendedName>
    <alternativeName>
        <fullName evidence="14">D-Ala-D-Ala ligase</fullName>
    </alternativeName>
    <alternativeName>
        <fullName evidence="14">D-alanylalanine synthetase</fullName>
    </alternativeName>
</protein>
<dbReference type="HAMAP" id="MF_00047">
    <property type="entry name" value="Dala_Dala_lig"/>
    <property type="match status" value="1"/>
</dbReference>
<comment type="pathway">
    <text evidence="14">Cell wall biogenesis; peptidoglycan biosynthesis.</text>
</comment>
<dbReference type="UniPathway" id="UPA00219"/>
<keyword evidence="5 14" id="KW-0436">Ligase</keyword>
<feature type="domain" description="ATP-grasp" evidence="18">
    <location>
        <begin position="103"/>
        <end position="306"/>
    </location>
</feature>
<evidence type="ECO:0000256" key="3">
    <source>
        <dbReference type="ARBA" id="ARBA00010871"/>
    </source>
</evidence>
<dbReference type="Gene3D" id="3.40.50.20">
    <property type="match status" value="1"/>
</dbReference>
<evidence type="ECO:0000256" key="16">
    <source>
        <dbReference type="PIRSR" id="PIRSR039102-3"/>
    </source>
</evidence>
<evidence type="ECO:0000256" key="2">
    <source>
        <dbReference type="ARBA" id="ARBA00004496"/>
    </source>
</evidence>
<feature type="active site" evidence="15">
    <location>
        <position position="284"/>
    </location>
</feature>
<accession>A0A6I2V097</accession>
<feature type="active site" evidence="15">
    <location>
        <position position="149"/>
    </location>
</feature>
<keyword evidence="9 16" id="KW-0460">Magnesium</keyword>
<evidence type="ECO:0000256" key="4">
    <source>
        <dbReference type="ARBA" id="ARBA00022490"/>
    </source>
</evidence>
<evidence type="ECO:0000256" key="12">
    <source>
        <dbReference type="ARBA" id="ARBA00023211"/>
    </source>
</evidence>
<evidence type="ECO:0000313" key="19">
    <source>
        <dbReference type="EMBL" id="MSV25331.1"/>
    </source>
</evidence>
<dbReference type="NCBIfam" id="TIGR01205">
    <property type="entry name" value="D_ala_D_alaTIGR"/>
    <property type="match status" value="1"/>
</dbReference>
<comment type="cofactor">
    <cofactor evidence="16">
        <name>Mg(2+)</name>
        <dbReference type="ChEBI" id="CHEBI:18420"/>
    </cofactor>
    <cofactor evidence="16">
        <name>Mn(2+)</name>
        <dbReference type="ChEBI" id="CHEBI:29035"/>
    </cofactor>
    <text evidence="16">Binds 2 magnesium or manganese ions per subunit.</text>
</comment>
<evidence type="ECO:0000256" key="13">
    <source>
        <dbReference type="ARBA" id="ARBA00023316"/>
    </source>
</evidence>
<evidence type="ECO:0000256" key="5">
    <source>
        <dbReference type="ARBA" id="ARBA00022598"/>
    </source>
</evidence>
<evidence type="ECO:0000256" key="17">
    <source>
        <dbReference type="PROSITE-ProRule" id="PRU00409"/>
    </source>
</evidence>
<keyword evidence="11 14" id="KW-0573">Peptidoglycan synthesis</keyword>
<dbReference type="GO" id="GO:0009252">
    <property type="term" value="P:peptidoglycan biosynthetic process"/>
    <property type="evidence" value="ECO:0007669"/>
    <property type="project" value="UniProtKB-UniRule"/>
</dbReference>
<keyword evidence="13 14" id="KW-0961">Cell wall biogenesis/degradation</keyword>
<dbReference type="InterPro" id="IPR011761">
    <property type="entry name" value="ATP-grasp"/>
</dbReference>
<evidence type="ECO:0000256" key="14">
    <source>
        <dbReference type="HAMAP-Rule" id="MF_00047"/>
    </source>
</evidence>
<dbReference type="InterPro" id="IPR016185">
    <property type="entry name" value="PreATP-grasp_dom_sf"/>
</dbReference>
<sequence length="313" mass="34220">MNQDKIVVVMGGTSTEAEISRQTGQAILKALQSKGYHAEGMELKPETFAEDIRKSGCAIVFNALHGKYGEDGLLQGTLDMMGIPYTGSGVLAAAVTMDKAASKRVFVAEGIPTPRSHTYYRYEMKRSLAEEIQQEFSLPVVVKAASQGSSIGVYIVETPDDLSHALHEAFEYNNEVLVEEFIKGKELTVAVWGNEEKKEAFPIIEITTASGRYDYESKYTKGASTHIIPARVSEEKAGEIRQLAVRTFTACGCRGVARVDMMLSEDGVPYVIEVNSVPGMTELSLVPDAGRAMGIEFPELCERILEMAGFRIS</sequence>
<dbReference type="Proteomes" id="UP000430222">
    <property type="component" value="Unassembled WGS sequence"/>
</dbReference>
<keyword evidence="6 16" id="KW-0479">Metal-binding</keyword>
<dbReference type="GO" id="GO:0071555">
    <property type="term" value="P:cell wall organization"/>
    <property type="evidence" value="ECO:0007669"/>
    <property type="project" value="UniProtKB-KW"/>
</dbReference>
<dbReference type="GO" id="GO:0005524">
    <property type="term" value="F:ATP binding"/>
    <property type="evidence" value="ECO:0007669"/>
    <property type="project" value="UniProtKB-UniRule"/>
</dbReference>
<evidence type="ECO:0000256" key="9">
    <source>
        <dbReference type="ARBA" id="ARBA00022842"/>
    </source>
</evidence>
<proteinExistence type="inferred from homology"/>
<name>A0A6I2V097_9FIRM</name>
<dbReference type="InterPro" id="IPR011095">
    <property type="entry name" value="Dala_Dala_lig_C"/>
</dbReference>
<evidence type="ECO:0000256" key="1">
    <source>
        <dbReference type="ARBA" id="ARBA00001936"/>
    </source>
</evidence>
<dbReference type="PANTHER" id="PTHR23132:SF23">
    <property type="entry name" value="D-ALANINE--D-ALANINE LIGASE B"/>
    <property type="match status" value="1"/>
</dbReference>
<dbReference type="RefSeq" id="WP_154621089.1">
    <property type="nucleotide sequence ID" value="NZ_CBCTNG010000009.1"/>
</dbReference>
<gene>
    <name evidence="14" type="primary">ddl</name>
    <name evidence="19" type="ORF">FYJ78_09095</name>
</gene>
<evidence type="ECO:0000256" key="6">
    <source>
        <dbReference type="ARBA" id="ARBA00022723"/>
    </source>
</evidence>
<dbReference type="InterPro" id="IPR000291">
    <property type="entry name" value="D-Ala_lig_Van_CS"/>
</dbReference>
<dbReference type="GO" id="GO:0008360">
    <property type="term" value="P:regulation of cell shape"/>
    <property type="evidence" value="ECO:0007669"/>
    <property type="project" value="UniProtKB-KW"/>
</dbReference>
<keyword evidence="7 17" id="KW-0547">Nucleotide-binding</keyword>
<dbReference type="Pfam" id="PF07478">
    <property type="entry name" value="Dala_Dala_lig_C"/>
    <property type="match status" value="1"/>
</dbReference>
<evidence type="ECO:0000313" key="20">
    <source>
        <dbReference type="Proteomes" id="UP000430222"/>
    </source>
</evidence>
<dbReference type="SMART" id="SM01209">
    <property type="entry name" value="GARS_A"/>
    <property type="match status" value="1"/>
</dbReference>
<dbReference type="Gene3D" id="3.30.470.20">
    <property type="entry name" value="ATP-grasp fold, B domain"/>
    <property type="match status" value="1"/>
</dbReference>
<keyword evidence="4 14" id="KW-0963">Cytoplasm</keyword>
<dbReference type="PIRSF" id="PIRSF039102">
    <property type="entry name" value="Ddl/VanB"/>
    <property type="match status" value="1"/>
</dbReference>
<dbReference type="NCBIfam" id="NF002528">
    <property type="entry name" value="PRK01966.1-4"/>
    <property type="match status" value="1"/>
</dbReference>
<dbReference type="EMBL" id="VUNL01000009">
    <property type="protein sequence ID" value="MSV25331.1"/>
    <property type="molecule type" value="Genomic_DNA"/>
</dbReference>
<evidence type="ECO:0000256" key="8">
    <source>
        <dbReference type="ARBA" id="ARBA00022840"/>
    </source>
</evidence>
<dbReference type="GO" id="GO:0005737">
    <property type="term" value="C:cytoplasm"/>
    <property type="evidence" value="ECO:0007669"/>
    <property type="project" value="UniProtKB-SubCell"/>
</dbReference>
<evidence type="ECO:0000256" key="15">
    <source>
        <dbReference type="PIRSR" id="PIRSR039102-1"/>
    </source>
</evidence>
<evidence type="ECO:0000256" key="7">
    <source>
        <dbReference type="ARBA" id="ARBA00022741"/>
    </source>
</evidence>
<comment type="caution">
    <text evidence="19">The sequence shown here is derived from an EMBL/GenBank/DDBJ whole genome shotgun (WGS) entry which is preliminary data.</text>
</comment>
<dbReference type="GO" id="GO:0046872">
    <property type="term" value="F:metal ion binding"/>
    <property type="evidence" value="ECO:0007669"/>
    <property type="project" value="UniProtKB-KW"/>
</dbReference>
<dbReference type="PROSITE" id="PS50975">
    <property type="entry name" value="ATP_GRASP"/>
    <property type="match status" value="1"/>
</dbReference>
<evidence type="ECO:0000256" key="11">
    <source>
        <dbReference type="ARBA" id="ARBA00022984"/>
    </source>
</evidence>
<dbReference type="InterPro" id="IPR005905">
    <property type="entry name" value="D_ala_D_ala"/>
</dbReference>
<feature type="binding site" evidence="16">
    <location>
        <position position="273"/>
    </location>
    <ligand>
        <name>Mg(2+)</name>
        <dbReference type="ChEBI" id="CHEBI:18420"/>
        <label>2</label>
    </ligand>
</feature>
<evidence type="ECO:0000256" key="10">
    <source>
        <dbReference type="ARBA" id="ARBA00022960"/>
    </source>
</evidence>
<dbReference type="PROSITE" id="PS00843">
    <property type="entry name" value="DALA_DALA_LIGASE_1"/>
    <property type="match status" value="1"/>
</dbReference>
<dbReference type="InterPro" id="IPR011127">
    <property type="entry name" value="Dala_Dala_lig_N"/>
</dbReference>
<organism evidence="19 20">
    <name type="scientific">Selenomonas montiformis</name>
    <dbReference type="NCBI Taxonomy" id="2652285"/>
    <lineage>
        <taxon>Bacteria</taxon>
        <taxon>Bacillati</taxon>
        <taxon>Bacillota</taxon>
        <taxon>Negativicutes</taxon>
        <taxon>Selenomonadales</taxon>
        <taxon>Selenomonadaceae</taxon>
        <taxon>Selenomonas</taxon>
    </lineage>
</organism>
<comment type="similarity">
    <text evidence="3 14">Belongs to the D-alanine--D-alanine ligase family.</text>
</comment>
<dbReference type="AlphaFoldDB" id="A0A6I2V097"/>
<dbReference type="EC" id="6.3.2.4" evidence="14"/>
<dbReference type="NCBIfam" id="NF002378">
    <property type="entry name" value="PRK01372.1"/>
    <property type="match status" value="1"/>
</dbReference>
<feature type="active site" evidence="15">
    <location>
        <position position="16"/>
    </location>
</feature>